<name>A0ABS5HY82_9GAMM</name>
<protein>
    <submittedName>
        <fullName evidence="1">Uncharacterized protein</fullName>
    </submittedName>
</protein>
<evidence type="ECO:0000313" key="2">
    <source>
        <dbReference type="Proteomes" id="UP000811844"/>
    </source>
</evidence>
<keyword evidence="2" id="KW-1185">Reference proteome</keyword>
<dbReference type="RefSeq" id="WP_153660854.1">
    <property type="nucleotide sequence ID" value="NZ_JAAIKR010000001.1"/>
</dbReference>
<comment type="caution">
    <text evidence="1">The sequence shown here is derived from an EMBL/GenBank/DDBJ whole genome shotgun (WGS) entry which is preliminary data.</text>
</comment>
<organism evidence="1 2">
    <name type="scientific">Shewanella intestini</name>
    <dbReference type="NCBI Taxonomy" id="2017544"/>
    <lineage>
        <taxon>Bacteria</taxon>
        <taxon>Pseudomonadati</taxon>
        <taxon>Pseudomonadota</taxon>
        <taxon>Gammaproteobacteria</taxon>
        <taxon>Alteromonadales</taxon>
        <taxon>Shewanellaceae</taxon>
        <taxon>Shewanella</taxon>
    </lineage>
</organism>
<dbReference type="EMBL" id="JAAIKR010000001">
    <property type="protein sequence ID" value="MBR9726737.1"/>
    <property type="molecule type" value="Genomic_DNA"/>
</dbReference>
<evidence type="ECO:0000313" key="1">
    <source>
        <dbReference type="EMBL" id="MBR9726737.1"/>
    </source>
</evidence>
<sequence>MRDVPNLLIDIAQISAITTASLNPALLSLLISYIDQNKWLSNPKMTLIEYGPAQHKLATPHAVLTSELILADKQHAPLHDSFSYDINGHFANDNHKANSNFSAPIESSKSLLARNANSVVLIAATHHYRLAQESYRARKH</sequence>
<accession>A0ABS5HY82</accession>
<proteinExistence type="predicted"/>
<gene>
    <name evidence="1" type="ORF">G3R48_01870</name>
</gene>
<reference evidence="1 2" key="1">
    <citation type="submission" date="2020-02" db="EMBL/GenBank/DDBJ databases">
        <title>Shewanella WXL01 sp. nov., a marine bacterium isolated from green algae in Luhuitou Fringing Reef (Northern South China Sea).</title>
        <authorList>
            <person name="Wang X."/>
        </authorList>
    </citation>
    <scope>NUCLEOTIDE SEQUENCE [LARGE SCALE GENOMIC DNA]</scope>
    <source>
        <strain evidence="1 2">MCCC 1A01895</strain>
    </source>
</reference>
<dbReference type="Proteomes" id="UP000811844">
    <property type="component" value="Unassembled WGS sequence"/>
</dbReference>